<accession>A0A7R9BXR6</accession>
<gene>
    <name evidence="12" type="ORF">NMOB1V02_LOCUS11206</name>
</gene>
<keyword evidence="9" id="KW-0539">Nucleus</keyword>
<evidence type="ECO:0000256" key="9">
    <source>
        <dbReference type="ARBA" id="ARBA00023242"/>
    </source>
</evidence>
<evidence type="ECO:0000256" key="6">
    <source>
        <dbReference type="ARBA" id="ARBA00022853"/>
    </source>
</evidence>
<keyword evidence="4 10" id="KW-0853">WD repeat</keyword>
<name>A0A7R9BXR6_9CRUS</name>
<dbReference type="PROSITE" id="PS00678">
    <property type="entry name" value="WD_REPEATS_1"/>
    <property type="match status" value="3"/>
</dbReference>
<dbReference type="InterPro" id="IPR050459">
    <property type="entry name" value="WD_repeat_RBAP46/RBAP48/MSI1"/>
</dbReference>
<dbReference type="PANTHER" id="PTHR22850">
    <property type="entry name" value="WD40 REPEAT FAMILY"/>
    <property type="match status" value="1"/>
</dbReference>
<feature type="repeat" description="WD" evidence="10">
    <location>
        <begin position="327"/>
        <end position="369"/>
    </location>
</feature>
<feature type="repeat" description="WD" evidence="10">
    <location>
        <begin position="377"/>
        <end position="412"/>
    </location>
</feature>
<dbReference type="AlphaFoldDB" id="A0A7R9BXR6"/>
<dbReference type="InterPro" id="IPR020472">
    <property type="entry name" value="WD40_PAC1"/>
</dbReference>
<keyword evidence="13" id="KW-1185">Reference proteome</keyword>
<keyword evidence="8" id="KW-0804">Transcription</keyword>
<keyword evidence="6" id="KW-0156">Chromatin regulator</keyword>
<dbReference type="PRINTS" id="PR00320">
    <property type="entry name" value="GPROTEINBRPT"/>
</dbReference>
<evidence type="ECO:0000256" key="10">
    <source>
        <dbReference type="PROSITE-ProRule" id="PRU00221"/>
    </source>
</evidence>
<dbReference type="InterPro" id="IPR019775">
    <property type="entry name" value="WD40_repeat_CS"/>
</dbReference>
<evidence type="ECO:0000256" key="3">
    <source>
        <dbReference type="ARBA" id="ARBA00022491"/>
    </source>
</evidence>
<feature type="non-terminal residue" evidence="12">
    <location>
        <position position="1"/>
    </location>
</feature>
<dbReference type="InterPro" id="IPR036322">
    <property type="entry name" value="WD40_repeat_dom_sf"/>
</dbReference>
<dbReference type="GO" id="GO:0006325">
    <property type="term" value="P:chromatin organization"/>
    <property type="evidence" value="ECO:0007669"/>
    <property type="project" value="UniProtKB-KW"/>
</dbReference>
<reference evidence="12" key="1">
    <citation type="submission" date="2020-11" db="EMBL/GenBank/DDBJ databases">
        <authorList>
            <person name="Tran Van P."/>
        </authorList>
    </citation>
    <scope>NUCLEOTIDE SEQUENCE</scope>
</reference>
<evidence type="ECO:0000256" key="8">
    <source>
        <dbReference type="ARBA" id="ARBA00023163"/>
    </source>
</evidence>
<evidence type="ECO:0000256" key="1">
    <source>
        <dbReference type="ARBA" id="ARBA00004123"/>
    </source>
</evidence>
<dbReference type="Pfam" id="PF00400">
    <property type="entry name" value="WD40"/>
    <property type="match status" value="4"/>
</dbReference>
<comment type="subcellular location">
    <subcellularLocation>
        <location evidence="1">Nucleus</location>
    </subcellularLocation>
</comment>
<dbReference type="EMBL" id="OA887726">
    <property type="protein sequence ID" value="CAD7283593.1"/>
    <property type="molecule type" value="Genomic_DNA"/>
</dbReference>
<dbReference type="InterPro" id="IPR015943">
    <property type="entry name" value="WD40/YVTN_repeat-like_dom_sf"/>
</dbReference>
<dbReference type="InterPro" id="IPR022052">
    <property type="entry name" value="Histone-bd_RBBP4-like_N"/>
</dbReference>
<sequence length="543" mass="60745">MAVPMAFHAAHKVRENMNKPLVMANEAHEENASGADGHSKFKFFEGSGNVMVRRYNEKMMNAIWGLYNRNSAHNLKSNVDGGEVAQVAPVPLPPPSNNVRVMVSIITSYCRVELHCAIVISSHGVNSLFFSGLKYPKSVTTDLSGSYRGGLANEARSAPELIEEAVEERVINEEYRIWKKNTPFLYDLVMTHALEWPSLTVQWLPDVTRPEGKDYAVHRLILGTHTSDEQNHLLIASVQLPNEDSHFDASQYDPEKADFGTFSTVSGKIDIEIKINHEGEVNRARYMPQNPCVIATKTPSSEVLVFDYTKHPATPGPSGECHPDIRLRGHQKEGYGLSWNPNLNGHLLSASDDHTICLWDINTTPKENRVVDAKNVFTGHTAVVEDVAWHLLHESVFGSVADDHKLMVWDTRVHVTNKPSHAVDAHAAEVNCLSFNPYSEFILATGSADKTVALWDLRNLKLKLHSFESHRDEIFQVQWSPHNETILASSGTDRRLHVWDLSKIGEEQGADDAEDGPPELLFIHGGHMAKISDFSWNPNEPWV</sequence>
<dbReference type="PROSITE" id="PS50082">
    <property type="entry name" value="WD_REPEATS_2"/>
    <property type="match status" value="4"/>
</dbReference>
<dbReference type="Gene3D" id="2.130.10.10">
    <property type="entry name" value="YVTN repeat-like/Quinoprotein amine dehydrogenase"/>
    <property type="match status" value="1"/>
</dbReference>
<dbReference type="Proteomes" id="UP000678499">
    <property type="component" value="Unassembled WGS sequence"/>
</dbReference>
<dbReference type="EMBL" id="CAJPEX010005689">
    <property type="protein sequence ID" value="CAG0923745.1"/>
    <property type="molecule type" value="Genomic_DNA"/>
</dbReference>
<feature type="repeat" description="WD" evidence="10">
    <location>
        <begin position="423"/>
        <end position="459"/>
    </location>
</feature>
<feature type="domain" description="Histone-binding protein RBBP4-like N-terminal" evidence="11">
    <location>
        <begin position="173"/>
        <end position="242"/>
    </location>
</feature>
<evidence type="ECO:0000256" key="2">
    <source>
        <dbReference type="ARBA" id="ARBA00009341"/>
    </source>
</evidence>
<keyword evidence="7" id="KW-0805">Transcription regulation</keyword>
<keyword evidence="5" id="KW-0677">Repeat</keyword>
<dbReference type="PROSITE" id="PS50294">
    <property type="entry name" value="WD_REPEATS_REGION"/>
    <property type="match status" value="3"/>
</dbReference>
<dbReference type="InterPro" id="IPR001680">
    <property type="entry name" value="WD40_rpt"/>
</dbReference>
<dbReference type="FunFam" id="2.130.10.10:FF:000021">
    <property type="entry name" value="histone-binding protein RBBP4 isoform X1"/>
    <property type="match status" value="1"/>
</dbReference>
<dbReference type="Pfam" id="PF12265">
    <property type="entry name" value="CAF1C_H4-bd"/>
    <property type="match status" value="1"/>
</dbReference>
<evidence type="ECO:0000313" key="13">
    <source>
        <dbReference type="Proteomes" id="UP000678499"/>
    </source>
</evidence>
<evidence type="ECO:0000256" key="5">
    <source>
        <dbReference type="ARBA" id="ARBA00022737"/>
    </source>
</evidence>
<dbReference type="SUPFAM" id="SSF50978">
    <property type="entry name" value="WD40 repeat-like"/>
    <property type="match status" value="1"/>
</dbReference>
<dbReference type="GO" id="GO:0042826">
    <property type="term" value="F:histone deacetylase binding"/>
    <property type="evidence" value="ECO:0007669"/>
    <property type="project" value="UniProtKB-ARBA"/>
</dbReference>
<evidence type="ECO:0000256" key="4">
    <source>
        <dbReference type="ARBA" id="ARBA00022574"/>
    </source>
</evidence>
<proteinExistence type="inferred from homology"/>
<feature type="repeat" description="WD" evidence="10">
    <location>
        <begin position="467"/>
        <end position="502"/>
    </location>
</feature>
<dbReference type="OrthoDB" id="427795at2759"/>
<protein>
    <recommendedName>
        <fullName evidence="11">Histone-binding protein RBBP4-like N-terminal domain-containing protein</fullName>
    </recommendedName>
</protein>
<evidence type="ECO:0000259" key="11">
    <source>
        <dbReference type="Pfam" id="PF12265"/>
    </source>
</evidence>
<evidence type="ECO:0000313" key="12">
    <source>
        <dbReference type="EMBL" id="CAD7283593.1"/>
    </source>
</evidence>
<dbReference type="SMART" id="SM00320">
    <property type="entry name" value="WD40"/>
    <property type="match status" value="5"/>
</dbReference>
<organism evidence="12">
    <name type="scientific">Notodromas monacha</name>
    <dbReference type="NCBI Taxonomy" id="399045"/>
    <lineage>
        <taxon>Eukaryota</taxon>
        <taxon>Metazoa</taxon>
        <taxon>Ecdysozoa</taxon>
        <taxon>Arthropoda</taxon>
        <taxon>Crustacea</taxon>
        <taxon>Oligostraca</taxon>
        <taxon>Ostracoda</taxon>
        <taxon>Podocopa</taxon>
        <taxon>Podocopida</taxon>
        <taxon>Cypridocopina</taxon>
        <taxon>Cypridoidea</taxon>
        <taxon>Cyprididae</taxon>
        <taxon>Notodromas</taxon>
    </lineage>
</organism>
<keyword evidence="3" id="KW-0678">Repressor</keyword>
<dbReference type="GO" id="GO:0005634">
    <property type="term" value="C:nucleus"/>
    <property type="evidence" value="ECO:0007669"/>
    <property type="project" value="UniProtKB-SubCell"/>
</dbReference>
<evidence type="ECO:0000256" key="7">
    <source>
        <dbReference type="ARBA" id="ARBA00023015"/>
    </source>
</evidence>
<comment type="similarity">
    <text evidence="2">Belongs to the WD repeat RBAP46/RBAP48/MSI1 family.</text>
</comment>